<proteinExistence type="predicted"/>
<keyword evidence="2" id="KW-1185">Reference proteome</keyword>
<organism evidence="1 2">
    <name type="scientific">Oryza meyeriana var. granulata</name>
    <dbReference type="NCBI Taxonomy" id="110450"/>
    <lineage>
        <taxon>Eukaryota</taxon>
        <taxon>Viridiplantae</taxon>
        <taxon>Streptophyta</taxon>
        <taxon>Embryophyta</taxon>
        <taxon>Tracheophyta</taxon>
        <taxon>Spermatophyta</taxon>
        <taxon>Magnoliopsida</taxon>
        <taxon>Liliopsida</taxon>
        <taxon>Poales</taxon>
        <taxon>Poaceae</taxon>
        <taxon>BOP clade</taxon>
        <taxon>Oryzoideae</taxon>
        <taxon>Oryzeae</taxon>
        <taxon>Oryzinae</taxon>
        <taxon>Oryza</taxon>
        <taxon>Oryza meyeriana</taxon>
    </lineage>
</organism>
<dbReference type="AlphaFoldDB" id="A0A6G1F610"/>
<evidence type="ECO:0000313" key="2">
    <source>
        <dbReference type="Proteomes" id="UP000479710"/>
    </source>
</evidence>
<gene>
    <name evidence="1" type="ORF">E2562_009589</name>
</gene>
<sequence>EQAGGGSRQTSEGVGCRDGVMVAGFRSVGMAGWMRLQPVTCGALQRRAIQWLVLPMTASAIGVWRALGEGGSGVRDSARAEVPHA</sequence>
<comment type="caution">
    <text evidence="1">The sequence shown here is derived from an EMBL/GenBank/DDBJ whole genome shotgun (WGS) entry which is preliminary data.</text>
</comment>
<dbReference type="EMBL" id="SPHZ02000001">
    <property type="protein sequence ID" value="KAF0932330.1"/>
    <property type="molecule type" value="Genomic_DNA"/>
</dbReference>
<protein>
    <submittedName>
        <fullName evidence="1">Uncharacterized protein</fullName>
    </submittedName>
</protein>
<accession>A0A6G1F610</accession>
<dbReference type="Proteomes" id="UP000479710">
    <property type="component" value="Unassembled WGS sequence"/>
</dbReference>
<reference evidence="1 2" key="1">
    <citation type="submission" date="2019-11" db="EMBL/GenBank/DDBJ databases">
        <title>Whole genome sequence of Oryza granulata.</title>
        <authorList>
            <person name="Li W."/>
        </authorList>
    </citation>
    <scope>NUCLEOTIDE SEQUENCE [LARGE SCALE GENOMIC DNA]</scope>
    <source>
        <strain evidence="2">cv. Menghai</strain>
        <tissue evidence="1">Leaf</tissue>
    </source>
</reference>
<name>A0A6G1F610_9ORYZ</name>
<feature type="non-terminal residue" evidence="1">
    <location>
        <position position="1"/>
    </location>
</feature>
<evidence type="ECO:0000313" key="1">
    <source>
        <dbReference type="EMBL" id="KAF0932330.1"/>
    </source>
</evidence>